<keyword evidence="2" id="KW-1185">Reference proteome</keyword>
<evidence type="ECO:0000313" key="1">
    <source>
        <dbReference type="EMBL" id="GBM85193.1"/>
    </source>
</evidence>
<dbReference type="AlphaFoldDB" id="A0A4Y2J4N8"/>
<protein>
    <submittedName>
        <fullName evidence="1">Uncharacterized protein</fullName>
    </submittedName>
</protein>
<name>A0A4Y2J4N8_ARAVE</name>
<sequence>MYACPFECLALSLANANFKDNRYLFNLDGKSFGIIRMRRIKKFSPLAMPVIRVARTTVGPRCVICNRVPMHCLGTSTLHINSTVTPTFNLSLKVTLIILRS</sequence>
<gene>
    <name evidence="1" type="ORF">AVEN_226318_1</name>
</gene>
<comment type="caution">
    <text evidence="1">The sequence shown here is derived from an EMBL/GenBank/DDBJ whole genome shotgun (WGS) entry which is preliminary data.</text>
</comment>
<evidence type="ECO:0000313" key="2">
    <source>
        <dbReference type="Proteomes" id="UP000499080"/>
    </source>
</evidence>
<dbReference type="Proteomes" id="UP000499080">
    <property type="component" value="Unassembled WGS sequence"/>
</dbReference>
<proteinExistence type="predicted"/>
<dbReference type="OrthoDB" id="8300378at2759"/>
<reference evidence="1 2" key="1">
    <citation type="journal article" date="2019" name="Sci. Rep.">
        <title>Orb-weaving spider Araneus ventricosus genome elucidates the spidroin gene catalogue.</title>
        <authorList>
            <person name="Kono N."/>
            <person name="Nakamura H."/>
            <person name="Ohtoshi R."/>
            <person name="Moran D.A.P."/>
            <person name="Shinohara A."/>
            <person name="Yoshida Y."/>
            <person name="Fujiwara M."/>
            <person name="Mori M."/>
            <person name="Tomita M."/>
            <person name="Arakawa K."/>
        </authorList>
    </citation>
    <scope>NUCLEOTIDE SEQUENCE [LARGE SCALE GENOMIC DNA]</scope>
</reference>
<organism evidence="1 2">
    <name type="scientific">Araneus ventricosus</name>
    <name type="common">Orbweaver spider</name>
    <name type="synonym">Epeira ventricosa</name>
    <dbReference type="NCBI Taxonomy" id="182803"/>
    <lineage>
        <taxon>Eukaryota</taxon>
        <taxon>Metazoa</taxon>
        <taxon>Ecdysozoa</taxon>
        <taxon>Arthropoda</taxon>
        <taxon>Chelicerata</taxon>
        <taxon>Arachnida</taxon>
        <taxon>Araneae</taxon>
        <taxon>Araneomorphae</taxon>
        <taxon>Entelegynae</taxon>
        <taxon>Araneoidea</taxon>
        <taxon>Araneidae</taxon>
        <taxon>Araneus</taxon>
    </lineage>
</organism>
<dbReference type="EMBL" id="BGPR01003213">
    <property type="protein sequence ID" value="GBM85193.1"/>
    <property type="molecule type" value="Genomic_DNA"/>
</dbReference>
<accession>A0A4Y2J4N8</accession>